<feature type="compositionally biased region" description="Basic and acidic residues" evidence="1">
    <location>
        <begin position="1"/>
        <end position="14"/>
    </location>
</feature>
<evidence type="ECO:0008006" key="4">
    <source>
        <dbReference type="Google" id="ProtNLM"/>
    </source>
</evidence>
<proteinExistence type="predicted"/>
<reference evidence="2 3" key="1">
    <citation type="submission" date="2024-01" db="EMBL/GenBank/DDBJ databases">
        <title>A draft genome for the cacao thread blight pathogen Marasmiellus scandens.</title>
        <authorList>
            <person name="Baruah I.K."/>
            <person name="Leung J."/>
            <person name="Bukari Y."/>
            <person name="Amoako-Attah I."/>
            <person name="Meinhardt L.W."/>
            <person name="Bailey B.A."/>
            <person name="Cohen S.P."/>
        </authorList>
    </citation>
    <scope>NUCLEOTIDE SEQUENCE [LARGE SCALE GENOMIC DNA]</scope>
    <source>
        <strain evidence="2 3">GH-19</strain>
    </source>
</reference>
<dbReference type="EMBL" id="JBANRG010000128">
    <property type="protein sequence ID" value="KAK7434282.1"/>
    <property type="molecule type" value="Genomic_DNA"/>
</dbReference>
<evidence type="ECO:0000256" key="1">
    <source>
        <dbReference type="SAM" id="MobiDB-lite"/>
    </source>
</evidence>
<gene>
    <name evidence="2" type="ORF">VKT23_020283</name>
</gene>
<evidence type="ECO:0000313" key="3">
    <source>
        <dbReference type="Proteomes" id="UP001498398"/>
    </source>
</evidence>
<evidence type="ECO:0000313" key="2">
    <source>
        <dbReference type="EMBL" id="KAK7434282.1"/>
    </source>
</evidence>
<dbReference type="Proteomes" id="UP001498398">
    <property type="component" value="Unassembled WGS sequence"/>
</dbReference>
<protein>
    <recommendedName>
        <fullName evidence="4">Integrase</fullName>
    </recommendedName>
</protein>
<keyword evidence="3" id="KW-1185">Reference proteome</keyword>
<comment type="caution">
    <text evidence="2">The sequence shown here is derived from an EMBL/GenBank/DDBJ whole genome shotgun (WGS) entry which is preliminary data.</text>
</comment>
<sequence>MHKDFSRSLREGSAGHKSKPRWLGPYAIVQRTKGGSYIIRELNGNISRQGIAATRLLPYISRNSPTPQQLASGLPPTDEALETDMPEEIFDPAIDELLDYSDEESA</sequence>
<accession>A0ABR1IJE6</accession>
<feature type="region of interest" description="Disordered" evidence="1">
    <location>
        <begin position="1"/>
        <end position="21"/>
    </location>
</feature>
<organism evidence="2 3">
    <name type="scientific">Marasmiellus scandens</name>
    <dbReference type="NCBI Taxonomy" id="2682957"/>
    <lineage>
        <taxon>Eukaryota</taxon>
        <taxon>Fungi</taxon>
        <taxon>Dikarya</taxon>
        <taxon>Basidiomycota</taxon>
        <taxon>Agaricomycotina</taxon>
        <taxon>Agaricomycetes</taxon>
        <taxon>Agaricomycetidae</taxon>
        <taxon>Agaricales</taxon>
        <taxon>Marasmiineae</taxon>
        <taxon>Omphalotaceae</taxon>
        <taxon>Marasmiellus</taxon>
    </lineage>
</organism>
<name>A0ABR1IJE6_9AGAR</name>